<feature type="signal peptide" evidence="4">
    <location>
        <begin position="1"/>
        <end position="16"/>
    </location>
</feature>
<sequence>MKYATGLVALATTVLALPQGVTETLLPSTPAPAGCSASAPGSFNLQVVNVSSTPAKVKRQQAGTLVLTLQDGIMKDQAGRQAYIAANDQWQFDQPIQAGAKITAGFSLCANNSIALGGSAIWWQCLSGSFYNLYSTKQGNQCNEVYFEAINMMNAMTGMPGATPAPSVASQISDGQPQASPVSQISDGQPQAATGKPVSQISDGQPQAPTGMPVTQISDGQPQAPTGKPVTQISDGQPQAPVATGKPVSQISDGQPQAPTGKPVSQISDGQPQAPTGKPVSQISDGQPQAPTGMPVSQISDGQPQAPTGKPVSQISDGQPQAPTGAPAPAPAPAPTGAPVSQISDGQPQAPTGKPVSQISDGQPQAPTGNPVSQISDGQVQAATGSPSVSAYAGSGSHLETSLTGAIAAVLMGVAAML</sequence>
<accession>A0A0N0NJU9</accession>
<keyword evidence="1 4" id="KW-0732">Signal</keyword>
<dbReference type="PANTHER" id="PTHR47254:SF2">
    <property type="entry name" value="COVALENTLY-LINKED CELL WALL PROTEIN"/>
    <property type="match status" value="1"/>
</dbReference>
<dbReference type="GO" id="GO:0009277">
    <property type="term" value="C:fungal-type cell wall"/>
    <property type="evidence" value="ECO:0007669"/>
    <property type="project" value="TreeGrafter"/>
</dbReference>
<comment type="caution">
    <text evidence="6">The sequence shown here is derived from an EMBL/GenBank/DDBJ whole genome shotgun (WGS) entry which is preliminary data.</text>
</comment>
<dbReference type="PROSITE" id="PS50256">
    <property type="entry name" value="PIR_REPEAT_2"/>
    <property type="match status" value="2"/>
</dbReference>
<feature type="compositionally biased region" description="Polar residues" evidence="3">
    <location>
        <begin position="341"/>
        <end position="389"/>
    </location>
</feature>
<dbReference type="AlphaFoldDB" id="A0A0N0NJU9"/>
<evidence type="ECO:0000313" key="6">
    <source>
        <dbReference type="EMBL" id="KPI37069.1"/>
    </source>
</evidence>
<dbReference type="PROSITE" id="PS00929">
    <property type="entry name" value="PIR_REPEAT_1"/>
    <property type="match status" value="1"/>
</dbReference>
<evidence type="ECO:0000259" key="5">
    <source>
        <dbReference type="Pfam" id="PF22799"/>
    </source>
</evidence>
<dbReference type="VEuPathDB" id="FungiDB:AB675_3599"/>
<protein>
    <submittedName>
        <fullName evidence="6">Cell wall mannoprotein PIR3</fullName>
    </submittedName>
</protein>
<dbReference type="OrthoDB" id="5415592at2759"/>
<dbReference type="GO" id="GO:0031505">
    <property type="term" value="P:fungal-type cell wall organization"/>
    <property type="evidence" value="ECO:0007669"/>
    <property type="project" value="TreeGrafter"/>
</dbReference>
<proteinExistence type="predicted"/>
<gene>
    <name evidence="6" type="ORF">AB675_3599</name>
</gene>
<evidence type="ECO:0000256" key="1">
    <source>
        <dbReference type="ARBA" id="ARBA00022729"/>
    </source>
</evidence>
<dbReference type="InterPro" id="IPR000420">
    <property type="entry name" value="Yeast_PIR_rpt"/>
</dbReference>
<dbReference type="InterPro" id="IPR051153">
    <property type="entry name" value="Yeast_CWMannoprotein_PIR"/>
</dbReference>
<feature type="compositionally biased region" description="Polar residues" evidence="3">
    <location>
        <begin position="168"/>
        <end position="237"/>
    </location>
</feature>
<dbReference type="GO" id="GO:0005199">
    <property type="term" value="F:structural constituent of cell wall"/>
    <property type="evidence" value="ECO:0007669"/>
    <property type="project" value="InterPro"/>
</dbReference>
<dbReference type="Proteomes" id="UP000038010">
    <property type="component" value="Unassembled WGS sequence"/>
</dbReference>
<evidence type="ECO:0000256" key="2">
    <source>
        <dbReference type="ARBA" id="ARBA00022737"/>
    </source>
</evidence>
<dbReference type="PANTHER" id="PTHR47254">
    <property type="entry name" value="CELL WALL MANNOPROTEIN CIS3-RELATED"/>
    <property type="match status" value="1"/>
</dbReference>
<dbReference type="RefSeq" id="XP_017997032.1">
    <property type="nucleotide sequence ID" value="XM_018143663.1"/>
</dbReference>
<keyword evidence="7" id="KW-1185">Reference proteome</keyword>
<name>A0A0N0NJU9_9EURO</name>
<reference evidence="6 7" key="1">
    <citation type="submission" date="2015-06" db="EMBL/GenBank/DDBJ databases">
        <title>Draft genome of the ant-associated black yeast Phialophora attae CBS 131958.</title>
        <authorList>
            <person name="Moreno L.F."/>
            <person name="Stielow B.J."/>
            <person name="de Hoog S."/>
            <person name="Vicente V.A."/>
            <person name="Weiss V.A."/>
            <person name="de Vries M."/>
            <person name="Cruz L.M."/>
            <person name="Souza E.M."/>
        </authorList>
    </citation>
    <scope>NUCLEOTIDE SEQUENCE [LARGE SCALE GENOMIC DNA]</scope>
    <source>
        <strain evidence="6 7">CBS 131958</strain>
    </source>
</reference>
<feature type="compositionally biased region" description="Pro residues" evidence="3">
    <location>
        <begin position="326"/>
        <end position="336"/>
    </location>
</feature>
<feature type="region of interest" description="Disordered" evidence="3">
    <location>
        <begin position="162"/>
        <end position="396"/>
    </location>
</feature>
<organism evidence="6 7">
    <name type="scientific">Cyphellophora attinorum</name>
    <dbReference type="NCBI Taxonomy" id="1664694"/>
    <lineage>
        <taxon>Eukaryota</taxon>
        <taxon>Fungi</taxon>
        <taxon>Dikarya</taxon>
        <taxon>Ascomycota</taxon>
        <taxon>Pezizomycotina</taxon>
        <taxon>Eurotiomycetes</taxon>
        <taxon>Chaetothyriomycetidae</taxon>
        <taxon>Chaetothyriales</taxon>
        <taxon>Cyphellophoraceae</taxon>
        <taxon>Cyphellophora</taxon>
    </lineage>
</organism>
<dbReference type="Pfam" id="PF00399">
    <property type="entry name" value="PIR"/>
    <property type="match status" value="12"/>
</dbReference>
<dbReference type="EMBL" id="LFJN01000026">
    <property type="protein sequence ID" value="KPI37069.1"/>
    <property type="molecule type" value="Genomic_DNA"/>
</dbReference>
<dbReference type="InterPro" id="IPR054508">
    <property type="entry name" value="PIR1-like_C"/>
</dbReference>
<keyword evidence="2" id="KW-0677">Repeat</keyword>
<evidence type="ECO:0000256" key="3">
    <source>
        <dbReference type="SAM" id="MobiDB-lite"/>
    </source>
</evidence>
<feature type="compositionally biased region" description="Polar residues" evidence="3">
    <location>
        <begin position="247"/>
        <end position="318"/>
    </location>
</feature>
<dbReference type="GeneID" id="28735543"/>
<evidence type="ECO:0000256" key="4">
    <source>
        <dbReference type="SAM" id="SignalP"/>
    </source>
</evidence>
<dbReference type="Pfam" id="PF22799">
    <property type="entry name" value="PIR1-like_C"/>
    <property type="match status" value="1"/>
</dbReference>
<feature type="chain" id="PRO_5005856868" evidence="4">
    <location>
        <begin position="17"/>
        <end position="418"/>
    </location>
</feature>
<feature type="domain" description="Cell wall mannoprotein PIR1-like C-terminal" evidence="5">
    <location>
        <begin position="72"/>
        <end position="145"/>
    </location>
</feature>
<evidence type="ECO:0000313" key="7">
    <source>
        <dbReference type="Proteomes" id="UP000038010"/>
    </source>
</evidence>